<keyword evidence="1" id="KW-1133">Transmembrane helix</keyword>
<name>A0A4Y8VHQ5_9PSED</name>
<gene>
    <name evidence="2" type="ORF">E4J90_14710</name>
</gene>
<comment type="caution">
    <text evidence="2">The sequence shown here is derived from an EMBL/GenBank/DDBJ whole genome shotgun (WGS) entry which is preliminary data.</text>
</comment>
<keyword evidence="1" id="KW-0472">Membrane</keyword>
<organism evidence="2 3">
    <name type="scientific">Pseudomonas kribbensis</name>
    <dbReference type="NCBI Taxonomy" id="1628086"/>
    <lineage>
        <taxon>Bacteria</taxon>
        <taxon>Pseudomonadati</taxon>
        <taxon>Pseudomonadota</taxon>
        <taxon>Gammaproteobacteria</taxon>
        <taxon>Pseudomonadales</taxon>
        <taxon>Pseudomonadaceae</taxon>
        <taxon>Pseudomonas</taxon>
    </lineage>
</organism>
<dbReference type="RefSeq" id="WP_134826923.1">
    <property type="nucleotide sequence ID" value="NZ_SPDQ01000015.1"/>
</dbReference>
<evidence type="ECO:0000313" key="3">
    <source>
        <dbReference type="Proteomes" id="UP000297555"/>
    </source>
</evidence>
<feature type="transmembrane region" description="Helical" evidence="1">
    <location>
        <begin position="65"/>
        <end position="84"/>
    </location>
</feature>
<feature type="transmembrane region" description="Helical" evidence="1">
    <location>
        <begin position="6"/>
        <end position="25"/>
    </location>
</feature>
<dbReference type="EMBL" id="SPDQ01000015">
    <property type="protein sequence ID" value="TFH79924.1"/>
    <property type="molecule type" value="Genomic_DNA"/>
</dbReference>
<evidence type="ECO:0000256" key="1">
    <source>
        <dbReference type="SAM" id="Phobius"/>
    </source>
</evidence>
<feature type="transmembrane region" description="Helical" evidence="1">
    <location>
        <begin position="104"/>
        <end position="123"/>
    </location>
</feature>
<sequence>MNFAAFTVFLYLFLPAFVGYVFWFIDKHKPTASEMIPILATTVFWVGALACGIGAFKNGGPDGKALYAVSIAAFTVSLTIYGEMFNSLPDDKAEVKIVRTKIKAAISIFRVLLIFVFTVGYFYA</sequence>
<dbReference type="AlphaFoldDB" id="A0A4Y8VHQ5"/>
<dbReference type="OrthoDB" id="9960214at2"/>
<evidence type="ECO:0008006" key="4">
    <source>
        <dbReference type="Google" id="ProtNLM"/>
    </source>
</evidence>
<evidence type="ECO:0000313" key="2">
    <source>
        <dbReference type="EMBL" id="TFH79924.1"/>
    </source>
</evidence>
<accession>A0A4Y8VHQ5</accession>
<proteinExistence type="predicted"/>
<keyword evidence="1" id="KW-0812">Transmembrane</keyword>
<reference evidence="2 3" key="1">
    <citation type="submission" date="2019-03" db="EMBL/GenBank/DDBJ databases">
        <title>Draft genome sequence of humic substances-degrading Pseudomonas kribbensis CHA-19 from forest soil.</title>
        <authorList>
            <person name="Kim D."/>
        </authorList>
    </citation>
    <scope>NUCLEOTIDE SEQUENCE [LARGE SCALE GENOMIC DNA]</scope>
    <source>
        <strain evidence="2 3">CHA-19</strain>
    </source>
</reference>
<protein>
    <recommendedName>
        <fullName evidence="4">DUF3429 domain-containing protein</fullName>
    </recommendedName>
</protein>
<dbReference type="Proteomes" id="UP000297555">
    <property type="component" value="Unassembled WGS sequence"/>
</dbReference>
<feature type="transmembrane region" description="Helical" evidence="1">
    <location>
        <begin position="37"/>
        <end position="59"/>
    </location>
</feature>